<comment type="caution">
    <text evidence="2">The sequence shown here is derived from an EMBL/GenBank/DDBJ whole genome shotgun (WGS) entry which is preliminary data.</text>
</comment>
<dbReference type="RefSeq" id="WP_016525471.1">
    <property type="nucleotide sequence ID" value="NZ_KE332518.1"/>
</dbReference>
<evidence type="ECO:0000256" key="1">
    <source>
        <dbReference type="SAM" id="SignalP"/>
    </source>
</evidence>
<protein>
    <recommendedName>
        <fullName evidence="4">SH3b domain-containing protein</fullName>
    </recommendedName>
</protein>
<evidence type="ECO:0000313" key="2">
    <source>
        <dbReference type="EMBL" id="EPF30860.1"/>
    </source>
</evidence>
<name>S3K028_TREMA</name>
<gene>
    <name evidence="2" type="ORF">HMPREF9194_01185</name>
</gene>
<feature type="chain" id="PRO_5004522715" description="SH3b domain-containing protein" evidence="1">
    <location>
        <begin position="24"/>
        <end position="127"/>
    </location>
</feature>
<dbReference type="OrthoDB" id="361398at2"/>
<keyword evidence="1" id="KW-0732">Signal</keyword>
<evidence type="ECO:0000313" key="3">
    <source>
        <dbReference type="Proteomes" id="UP000014541"/>
    </source>
</evidence>
<accession>S3K028</accession>
<proteinExistence type="predicted"/>
<dbReference type="eggNOG" id="ENOG5031CVZ">
    <property type="taxonomic scope" value="Bacteria"/>
</dbReference>
<dbReference type="EMBL" id="ATFF01000006">
    <property type="protein sequence ID" value="EPF30860.1"/>
    <property type="molecule type" value="Genomic_DNA"/>
</dbReference>
<dbReference type="Proteomes" id="UP000014541">
    <property type="component" value="Unassembled WGS sequence"/>
</dbReference>
<dbReference type="PROSITE" id="PS51257">
    <property type="entry name" value="PROKAR_LIPOPROTEIN"/>
    <property type="match status" value="1"/>
</dbReference>
<keyword evidence="3" id="KW-1185">Reference proteome</keyword>
<organism evidence="2 3">
    <name type="scientific">Treponema maltophilum ATCC 51939</name>
    <dbReference type="NCBI Taxonomy" id="1125699"/>
    <lineage>
        <taxon>Bacteria</taxon>
        <taxon>Pseudomonadati</taxon>
        <taxon>Spirochaetota</taxon>
        <taxon>Spirochaetia</taxon>
        <taxon>Spirochaetales</taxon>
        <taxon>Treponemataceae</taxon>
        <taxon>Treponema</taxon>
    </lineage>
</organism>
<dbReference type="PATRIC" id="fig|1125699.3.peg.1205"/>
<dbReference type="STRING" id="1125699.HMPREF9194_01185"/>
<dbReference type="HOGENOM" id="CLU_2083846_0_0_12"/>
<dbReference type="AlphaFoldDB" id="S3K028"/>
<evidence type="ECO:0008006" key="4">
    <source>
        <dbReference type="Google" id="ProtNLM"/>
    </source>
</evidence>
<feature type="signal peptide" evidence="1">
    <location>
        <begin position="1"/>
        <end position="23"/>
    </location>
</feature>
<reference evidence="2 3" key="1">
    <citation type="submission" date="2013-04" db="EMBL/GenBank/DDBJ databases">
        <title>The Genome Sequence of Treponema maltophilum ATCC 51939.</title>
        <authorList>
            <consortium name="The Broad Institute Genomics Platform"/>
            <person name="Earl A."/>
            <person name="Ward D."/>
            <person name="Feldgarden M."/>
            <person name="Gevers D."/>
            <person name="Leonetti C."/>
            <person name="Blanton J.M."/>
            <person name="Dewhirst F.E."/>
            <person name="Izard J."/>
            <person name="Walker B."/>
            <person name="Young S."/>
            <person name="Zeng Q."/>
            <person name="Gargeya S."/>
            <person name="Fitzgerald M."/>
            <person name="Haas B."/>
            <person name="Abouelleil A."/>
            <person name="Allen A.W."/>
            <person name="Alvarado L."/>
            <person name="Arachchi H.M."/>
            <person name="Berlin A.M."/>
            <person name="Chapman S.B."/>
            <person name="Gainer-Dewar J."/>
            <person name="Goldberg J."/>
            <person name="Griggs A."/>
            <person name="Gujja S."/>
            <person name="Hansen M."/>
            <person name="Howarth C."/>
            <person name="Imamovic A."/>
            <person name="Ireland A."/>
            <person name="Larimer J."/>
            <person name="McCowan C."/>
            <person name="Murphy C."/>
            <person name="Pearson M."/>
            <person name="Poon T.W."/>
            <person name="Priest M."/>
            <person name="Roberts A."/>
            <person name="Saif S."/>
            <person name="Shea T."/>
            <person name="Sisk P."/>
            <person name="Sykes S."/>
            <person name="Wortman J."/>
            <person name="Nusbaum C."/>
            <person name="Birren B."/>
        </authorList>
    </citation>
    <scope>NUCLEOTIDE SEQUENCE [LARGE SCALE GENOMIC DNA]</scope>
    <source>
        <strain evidence="2 3">ATCC 51939</strain>
    </source>
</reference>
<sequence>MKTKNLRAACIFIALPAFLFIFASCTRDKDAYTIDMRNTDRIVLGERWALITEAYASYRIKPSYNASVAAHGRQGDIIKVGGTYIDDSSGAQKRTVWYRFQAGWLPENAVNVYANKLQAEGAAGKIK</sequence>